<organism evidence="1 2">
    <name type="scientific">Sulfuriroseicoccus oceanibius</name>
    <dbReference type="NCBI Taxonomy" id="2707525"/>
    <lineage>
        <taxon>Bacteria</taxon>
        <taxon>Pseudomonadati</taxon>
        <taxon>Verrucomicrobiota</taxon>
        <taxon>Verrucomicrobiia</taxon>
        <taxon>Verrucomicrobiales</taxon>
        <taxon>Verrucomicrobiaceae</taxon>
        <taxon>Sulfuriroseicoccus</taxon>
    </lineage>
</organism>
<reference evidence="1 2" key="1">
    <citation type="submission" date="2020-12" db="EMBL/GenBank/DDBJ databases">
        <title>Sulforoseuscoccus oceanibium gen. nov., sp. nov., a representative of the phylum Verrucomicrobia with special cytoplasmic membrane, and proposal of Sulforoseuscoccusaceae fam. nov.</title>
        <authorList>
            <person name="Xi F."/>
        </authorList>
    </citation>
    <scope>NUCLEOTIDE SEQUENCE [LARGE SCALE GENOMIC DNA]</scope>
    <source>
        <strain evidence="1 2">T37</strain>
    </source>
</reference>
<dbReference type="Gene3D" id="3.40.50.150">
    <property type="entry name" value="Vaccinia Virus protein VP39"/>
    <property type="match status" value="1"/>
</dbReference>
<sequence length="309" mass="34840">MASILKVIKALSDPTRVRLCLLVENHSLTVAEIQTILGMGQSRISTQLAQLKQAHLVDDRRSGKNNFYTLHPDVDDMPTVRQLLEQSRDELEEWPNDAAALDLVLAKRRDKMRAHFDQLAGRFGRDYVPGRSWKGLAETLIKLMPPMVIADLGAGEGTLSQLLAQRAERVIAIDNSEAMVEYGDRLAKEHDLKNLEYRHGDIEHIPVEDNSVDLALFSQALHHAESPQRALREAFRIVKPGGRVVVLDLLQHQFEEARELHADLWLGFSEVELRAMLQKAGFTQIESSVVDREDEPPHYQTLLAIGNKA</sequence>
<keyword evidence="2" id="KW-1185">Reference proteome</keyword>
<dbReference type="CDD" id="cd00090">
    <property type="entry name" value="HTH_ARSR"/>
    <property type="match status" value="1"/>
</dbReference>
<dbReference type="SUPFAM" id="SSF46785">
    <property type="entry name" value="Winged helix' DNA-binding domain"/>
    <property type="match status" value="1"/>
</dbReference>
<accession>A0A6B3L615</accession>
<dbReference type="NCBIfam" id="NF033788">
    <property type="entry name" value="HTH_metalloreg"/>
    <property type="match status" value="1"/>
</dbReference>
<dbReference type="PROSITE" id="PS50987">
    <property type="entry name" value="HTH_ARSR_2"/>
    <property type="match status" value="1"/>
</dbReference>
<dbReference type="SUPFAM" id="SSF53335">
    <property type="entry name" value="S-adenosyl-L-methionine-dependent methyltransferases"/>
    <property type="match status" value="1"/>
</dbReference>
<protein>
    <submittedName>
        <fullName evidence="1">Metalloregulator ArsR/SmtB family transcription factor</fullName>
    </submittedName>
</protein>
<dbReference type="CDD" id="cd02440">
    <property type="entry name" value="AdoMet_MTases"/>
    <property type="match status" value="1"/>
</dbReference>
<dbReference type="GO" id="GO:0003700">
    <property type="term" value="F:DNA-binding transcription factor activity"/>
    <property type="evidence" value="ECO:0007669"/>
    <property type="project" value="InterPro"/>
</dbReference>
<dbReference type="PRINTS" id="PR00778">
    <property type="entry name" value="HTHARSR"/>
</dbReference>
<dbReference type="KEGG" id="soa:G3M56_004725"/>
<name>A0A6B3L615_9BACT</name>
<dbReference type="Pfam" id="PF01022">
    <property type="entry name" value="HTH_5"/>
    <property type="match status" value="1"/>
</dbReference>
<dbReference type="InterPro" id="IPR036388">
    <property type="entry name" value="WH-like_DNA-bd_sf"/>
</dbReference>
<dbReference type="SMART" id="SM00418">
    <property type="entry name" value="HTH_ARSR"/>
    <property type="match status" value="1"/>
</dbReference>
<dbReference type="GO" id="GO:0008757">
    <property type="term" value="F:S-adenosylmethionine-dependent methyltransferase activity"/>
    <property type="evidence" value="ECO:0007669"/>
    <property type="project" value="InterPro"/>
</dbReference>
<gene>
    <name evidence="1" type="ORF">G3M56_004725</name>
</gene>
<dbReference type="InterPro" id="IPR029063">
    <property type="entry name" value="SAM-dependent_MTases_sf"/>
</dbReference>
<dbReference type="Proteomes" id="UP000475117">
    <property type="component" value="Chromosome"/>
</dbReference>
<dbReference type="InterPro" id="IPR013216">
    <property type="entry name" value="Methyltransf_11"/>
</dbReference>
<dbReference type="InterPro" id="IPR001845">
    <property type="entry name" value="HTH_ArsR_DNA-bd_dom"/>
</dbReference>
<dbReference type="AlphaFoldDB" id="A0A6B3L615"/>
<dbReference type="Gene3D" id="1.10.10.10">
    <property type="entry name" value="Winged helix-like DNA-binding domain superfamily/Winged helix DNA-binding domain"/>
    <property type="match status" value="1"/>
</dbReference>
<dbReference type="InterPro" id="IPR036390">
    <property type="entry name" value="WH_DNA-bd_sf"/>
</dbReference>
<dbReference type="InterPro" id="IPR011991">
    <property type="entry name" value="ArsR-like_HTH"/>
</dbReference>
<proteinExistence type="predicted"/>
<evidence type="ECO:0000313" key="1">
    <source>
        <dbReference type="EMBL" id="QQL45890.1"/>
    </source>
</evidence>
<evidence type="ECO:0000313" key="2">
    <source>
        <dbReference type="Proteomes" id="UP000475117"/>
    </source>
</evidence>
<dbReference type="Pfam" id="PF08241">
    <property type="entry name" value="Methyltransf_11"/>
    <property type="match status" value="1"/>
</dbReference>
<dbReference type="RefSeq" id="WP_164365566.1">
    <property type="nucleotide sequence ID" value="NZ_CP066776.1"/>
</dbReference>
<dbReference type="PANTHER" id="PTHR43591">
    <property type="entry name" value="METHYLTRANSFERASE"/>
    <property type="match status" value="1"/>
</dbReference>
<dbReference type="EMBL" id="CP066776">
    <property type="protein sequence ID" value="QQL45890.1"/>
    <property type="molecule type" value="Genomic_DNA"/>
</dbReference>